<dbReference type="InterPro" id="IPR010982">
    <property type="entry name" value="Lambda_DNA-bd_dom_sf"/>
</dbReference>
<dbReference type="SMART" id="SM00530">
    <property type="entry name" value="HTH_XRE"/>
    <property type="match status" value="1"/>
</dbReference>
<evidence type="ECO:0000256" key="3">
    <source>
        <dbReference type="ARBA" id="ARBA00022737"/>
    </source>
</evidence>
<dbReference type="CDD" id="cd00093">
    <property type="entry name" value="HTH_XRE"/>
    <property type="match status" value="1"/>
</dbReference>
<protein>
    <submittedName>
        <fullName evidence="8">DNA-binding protein</fullName>
    </submittedName>
</protein>
<dbReference type="GO" id="GO:0005737">
    <property type="term" value="C:cytoplasm"/>
    <property type="evidence" value="ECO:0007669"/>
    <property type="project" value="UniProtKB-SubCell"/>
</dbReference>
<dbReference type="PANTHER" id="PTHR46630:SF1">
    <property type="entry name" value="TETRATRICOPEPTIDE REPEAT PROTEIN 29"/>
    <property type="match status" value="1"/>
</dbReference>
<dbReference type="OrthoDB" id="2985637at2"/>
<dbReference type="PROSITE" id="PS50005">
    <property type="entry name" value="TPR"/>
    <property type="match status" value="1"/>
</dbReference>
<dbReference type="SUPFAM" id="SSF48452">
    <property type="entry name" value="TPR-like"/>
    <property type="match status" value="2"/>
</dbReference>
<dbReference type="EMBL" id="NOWF01000006">
    <property type="protein sequence ID" value="OYD07502.1"/>
    <property type="molecule type" value="Genomic_DNA"/>
</dbReference>
<dbReference type="SMART" id="SM00028">
    <property type="entry name" value="TPR"/>
    <property type="match status" value="6"/>
</dbReference>
<dbReference type="SUPFAM" id="SSF47413">
    <property type="entry name" value="lambda repressor-like DNA-binding domains"/>
    <property type="match status" value="1"/>
</dbReference>
<keyword evidence="8" id="KW-0238">DNA-binding</keyword>
<dbReference type="PROSITE" id="PS50943">
    <property type="entry name" value="HTH_CROC1"/>
    <property type="match status" value="1"/>
</dbReference>
<dbReference type="RefSeq" id="WP_094264737.1">
    <property type="nucleotide sequence ID" value="NZ_NOWF01000006.1"/>
</dbReference>
<dbReference type="Gene3D" id="1.10.260.40">
    <property type="entry name" value="lambda repressor-like DNA-binding domains"/>
    <property type="match status" value="1"/>
</dbReference>
<dbReference type="Gene3D" id="1.25.40.10">
    <property type="entry name" value="Tetratricopeptide repeat domain"/>
    <property type="match status" value="2"/>
</dbReference>
<comment type="similarity">
    <text evidence="5">Belongs to the Rap family.</text>
</comment>
<evidence type="ECO:0000259" key="7">
    <source>
        <dbReference type="PROSITE" id="PS50943"/>
    </source>
</evidence>
<feature type="repeat" description="TPR" evidence="6">
    <location>
        <begin position="357"/>
        <end position="390"/>
    </location>
</feature>
<evidence type="ECO:0000256" key="4">
    <source>
        <dbReference type="ARBA" id="ARBA00022803"/>
    </source>
</evidence>
<dbReference type="AlphaFoldDB" id="A0A235B5J1"/>
<evidence type="ECO:0000256" key="1">
    <source>
        <dbReference type="ARBA" id="ARBA00004496"/>
    </source>
</evidence>
<organism evidence="8 9">
    <name type="scientific">Paludifilum halophilum</name>
    <dbReference type="NCBI Taxonomy" id="1642702"/>
    <lineage>
        <taxon>Bacteria</taxon>
        <taxon>Bacillati</taxon>
        <taxon>Bacillota</taxon>
        <taxon>Bacilli</taxon>
        <taxon>Bacillales</taxon>
        <taxon>Thermoactinomycetaceae</taxon>
        <taxon>Paludifilum</taxon>
    </lineage>
</organism>
<dbReference type="GO" id="GO:0003677">
    <property type="term" value="F:DNA binding"/>
    <property type="evidence" value="ECO:0007669"/>
    <property type="project" value="UniProtKB-KW"/>
</dbReference>
<dbReference type="InterPro" id="IPR051476">
    <property type="entry name" value="Bac_ResReg_Asp_Phosphatase"/>
</dbReference>
<keyword evidence="2" id="KW-0963">Cytoplasm</keyword>
<dbReference type="Pfam" id="PF01381">
    <property type="entry name" value="HTH_3"/>
    <property type="match status" value="1"/>
</dbReference>
<comment type="subcellular location">
    <subcellularLocation>
        <location evidence="1">Cytoplasm</location>
    </subcellularLocation>
</comment>
<dbReference type="Pfam" id="PF13424">
    <property type="entry name" value="TPR_12"/>
    <property type="match status" value="1"/>
</dbReference>
<accession>A0A235B5J1</accession>
<keyword evidence="4 6" id="KW-0802">TPR repeat</keyword>
<proteinExistence type="inferred from homology"/>
<evidence type="ECO:0000256" key="5">
    <source>
        <dbReference type="ARBA" id="ARBA00038253"/>
    </source>
</evidence>
<keyword evidence="9" id="KW-1185">Reference proteome</keyword>
<evidence type="ECO:0000256" key="6">
    <source>
        <dbReference type="PROSITE-ProRule" id="PRU00339"/>
    </source>
</evidence>
<dbReference type="InterPro" id="IPR011990">
    <property type="entry name" value="TPR-like_helical_dom_sf"/>
</dbReference>
<dbReference type="Proteomes" id="UP000215459">
    <property type="component" value="Unassembled WGS sequence"/>
</dbReference>
<evidence type="ECO:0000313" key="9">
    <source>
        <dbReference type="Proteomes" id="UP000215459"/>
    </source>
</evidence>
<evidence type="ECO:0000256" key="2">
    <source>
        <dbReference type="ARBA" id="ARBA00022490"/>
    </source>
</evidence>
<reference evidence="8 9" key="1">
    <citation type="submission" date="2017-07" db="EMBL/GenBank/DDBJ databases">
        <title>The genome sequence of Paludifilum halophilum highlights mechanisms for microbial adaptation to high salt environemnts.</title>
        <authorList>
            <person name="Belbahri L."/>
        </authorList>
    </citation>
    <scope>NUCLEOTIDE SEQUENCE [LARGE SCALE GENOMIC DNA]</scope>
    <source>
        <strain evidence="8 9">DSM 102817</strain>
    </source>
</reference>
<keyword evidence="3" id="KW-0677">Repeat</keyword>
<gene>
    <name evidence="8" type="ORF">CHM34_11440</name>
</gene>
<comment type="caution">
    <text evidence="8">The sequence shown here is derived from an EMBL/GenBank/DDBJ whole genome shotgun (WGS) entry which is preliminary data.</text>
</comment>
<sequence>MVKLPTSEIGGVARKVRKRQGMRLEDLADKNISPATISNIERGVPHVKQDKLIYLMEKLGISMDKLPDLILKEQKELDDLKFHLTSIESMKRMKQLDKALVRLDEIKLSSDHPYASTWHWLKGGCYLFKQKWRKAEKELNNAIRLSSENSMDNIEAYSFNDLSLCCYHQNDLQAALQYVNSGLDAFHPEGGYPIVKYLLHHNKAIYLERLERTAEALKIVQDIWGELPQLEQIETVLTFYWLRAELVRKSGALDEALKFAQKGIELASLNYNRKTTFDLWTVMGSIYMEKKNWKRAEFCFDIAMGIPKEYIQDSRYIRTCTQLGNLYIQQKKWERARNILNQAIQEAERLNNSIYLTDVRLVLGDYYYLKESHNEAISQFRQAVGLAQKYCYKDKEYHGWYRLARCWKDINEKEFQQCTTNMFRIQEEMKKK</sequence>
<name>A0A235B5J1_9BACL</name>
<dbReference type="PANTHER" id="PTHR46630">
    <property type="entry name" value="TETRATRICOPEPTIDE REPEAT PROTEIN 29"/>
    <property type="match status" value="1"/>
</dbReference>
<dbReference type="InterPro" id="IPR019734">
    <property type="entry name" value="TPR_rpt"/>
</dbReference>
<dbReference type="InterPro" id="IPR001387">
    <property type="entry name" value="Cro/C1-type_HTH"/>
</dbReference>
<evidence type="ECO:0000313" key="8">
    <source>
        <dbReference type="EMBL" id="OYD07502.1"/>
    </source>
</evidence>
<feature type="domain" description="HTH cro/C1-type" evidence="7">
    <location>
        <begin position="14"/>
        <end position="66"/>
    </location>
</feature>